<evidence type="ECO:0000313" key="11">
    <source>
        <dbReference type="Proteomes" id="UP001552594"/>
    </source>
</evidence>
<dbReference type="Gene3D" id="2.60.40.3710">
    <property type="match status" value="1"/>
</dbReference>
<evidence type="ECO:0000256" key="3">
    <source>
        <dbReference type="ARBA" id="ARBA00022960"/>
    </source>
</evidence>
<comment type="caution">
    <text evidence="10">The sequence shown here is derived from an EMBL/GenBank/DDBJ whole genome shotgun (WGS) entry which is preliminary data.</text>
</comment>
<keyword evidence="8" id="KW-0732">Signal</keyword>
<dbReference type="InterPro" id="IPR038063">
    <property type="entry name" value="Transpep_catalytic_dom"/>
</dbReference>
<dbReference type="Pfam" id="PF17964">
    <property type="entry name" value="Big_10"/>
    <property type="match status" value="1"/>
</dbReference>
<reference evidence="10 11" key="1">
    <citation type="submission" date="2024-06" db="EMBL/GenBank/DDBJ databases">
        <title>The Natural Products Discovery Center: Release of the First 8490 Sequenced Strains for Exploring Actinobacteria Biosynthetic Diversity.</title>
        <authorList>
            <person name="Kalkreuter E."/>
            <person name="Kautsar S.A."/>
            <person name="Yang D."/>
            <person name="Bader C.D."/>
            <person name="Teijaro C.N."/>
            <person name="Fluegel L."/>
            <person name="Davis C.M."/>
            <person name="Simpson J.R."/>
            <person name="Lauterbach L."/>
            <person name="Steele A.D."/>
            <person name="Gui C."/>
            <person name="Meng S."/>
            <person name="Li G."/>
            <person name="Viehrig K."/>
            <person name="Ye F."/>
            <person name="Su P."/>
            <person name="Kiefer A.F."/>
            <person name="Nichols A."/>
            <person name="Cepeda A.J."/>
            <person name="Yan W."/>
            <person name="Fan B."/>
            <person name="Jiang Y."/>
            <person name="Adhikari A."/>
            <person name="Zheng C.-J."/>
            <person name="Schuster L."/>
            <person name="Cowan T.M."/>
            <person name="Smanski M.J."/>
            <person name="Chevrette M.G."/>
            <person name="De Carvalho L.P.S."/>
            <person name="Shen B."/>
        </authorList>
    </citation>
    <scope>NUCLEOTIDE SEQUENCE [LARGE SCALE GENOMIC DNA]</scope>
    <source>
        <strain evidence="10 11">NPDC052347</strain>
    </source>
</reference>
<dbReference type="SUPFAM" id="SSF141523">
    <property type="entry name" value="L,D-transpeptidase catalytic domain-like"/>
    <property type="match status" value="1"/>
</dbReference>
<protein>
    <submittedName>
        <fullName evidence="10">Ig-like domain-containing protein</fullName>
    </submittedName>
</protein>
<feature type="active site" description="Nucleophile" evidence="7">
    <location>
        <position position="340"/>
    </location>
</feature>
<evidence type="ECO:0000256" key="5">
    <source>
        <dbReference type="ARBA" id="ARBA00023315"/>
    </source>
</evidence>
<dbReference type="PANTHER" id="PTHR30582">
    <property type="entry name" value="L,D-TRANSPEPTIDASE"/>
    <property type="match status" value="1"/>
</dbReference>
<evidence type="ECO:0000313" key="10">
    <source>
        <dbReference type="EMBL" id="MEV5509497.1"/>
    </source>
</evidence>
<keyword evidence="4 7" id="KW-0573">Peptidoglycan synthesis</keyword>
<dbReference type="RefSeq" id="WP_109283381.1">
    <property type="nucleotide sequence ID" value="NZ_JBFAUK010000021.1"/>
</dbReference>
<proteinExistence type="predicted"/>
<dbReference type="InterPro" id="IPR041280">
    <property type="entry name" value="Big_10"/>
</dbReference>
<accession>A0ABV3K2W5</accession>
<comment type="pathway">
    <text evidence="1 7">Cell wall biogenesis; peptidoglycan biosynthesis.</text>
</comment>
<name>A0ABV3K2W5_STRON</name>
<dbReference type="CDD" id="cd13432">
    <property type="entry name" value="LDT_IgD_like_2"/>
    <property type="match status" value="1"/>
</dbReference>
<keyword evidence="3 7" id="KW-0133">Cell shape</keyword>
<dbReference type="PROSITE" id="PS52029">
    <property type="entry name" value="LD_TPASE"/>
    <property type="match status" value="1"/>
</dbReference>
<feature type="signal peptide" evidence="8">
    <location>
        <begin position="1"/>
        <end position="28"/>
    </location>
</feature>
<keyword evidence="11" id="KW-1185">Reference proteome</keyword>
<keyword evidence="6 7" id="KW-0961">Cell wall biogenesis/degradation</keyword>
<evidence type="ECO:0000256" key="4">
    <source>
        <dbReference type="ARBA" id="ARBA00022984"/>
    </source>
</evidence>
<evidence type="ECO:0000256" key="6">
    <source>
        <dbReference type="ARBA" id="ARBA00023316"/>
    </source>
</evidence>
<dbReference type="Gene3D" id="2.40.440.10">
    <property type="entry name" value="L,D-transpeptidase catalytic domain-like"/>
    <property type="match status" value="1"/>
</dbReference>
<feature type="domain" description="L,D-TPase catalytic" evidence="9">
    <location>
        <begin position="241"/>
        <end position="371"/>
    </location>
</feature>
<evidence type="ECO:0000256" key="7">
    <source>
        <dbReference type="PROSITE-ProRule" id="PRU01373"/>
    </source>
</evidence>
<dbReference type="Proteomes" id="UP001552594">
    <property type="component" value="Unassembled WGS sequence"/>
</dbReference>
<evidence type="ECO:0000256" key="2">
    <source>
        <dbReference type="ARBA" id="ARBA00022679"/>
    </source>
</evidence>
<keyword evidence="2" id="KW-0808">Transferase</keyword>
<dbReference type="Pfam" id="PF03734">
    <property type="entry name" value="YkuD"/>
    <property type="match status" value="1"/>
</dbReference>
<evidence type="ECO:0000256" key="1">
    <source>
        <dbReference type="ARBA" id="ARBA00004752"/>
    </source>
</evidence>
<evidence type="ECO:0000259" key="9">
    <source>
        <dbReference type="PROSITE" id="PS52029"/>
    </source>
</evidence>
<dbReference type="InterPro" id="IPR005490">
    <property type="entry name" value="LD_TPept_cat_dom"/>
</dbReference>
<evidence type="ECO:0000256" key="8">
    <source>
        <dbReference type="SAM" id="SignalP"/>
    </source>
</evidence>
<dbReference type="InterPro" id="IPR050979">
    <property type="entry name" value="LD-transpeptidase"/>
</dbReference>
<feature type="chain" id="PRO_5045650743" evidence="8">
    <location>
        <begin position="29"/>
        <end position="404"/>
    </location>
</feature>
<feature type="active site" description="Proton donor/acceptor" evidence="7">
    <location>
        <position position="321"/>
    </location>
</feature>
<keyword evidence="5" id="KW-0012">Acyltransferase</keyword>
<sequence length="404" mass="43684">MTPFALPRALRGLFVLAALALLGGCAPGAPEPALTDDERPAAELIRVVPGDGAKNVRANDAFEVRVSEGRLEQVRVTEIWDSGRRAVEGRVMDGGRSWRPTGGPLGLAARYTVDAVARDAAGHRAARHTEFRTYVPEHRFVGYLTPAPHSTVGTGMIVSFGFSRPISDRAAVERAIQVRSRPPTQIAGHWFGSSRLDFRPREYWKPGTVVTVDLRLRDVRGADGVYGAQRKTVTFTVGRSQVSTVDAAAHMMTVVRDGAPPARVPVTTGGRANPTYHGKMVISEKFEVTRMNGDTVGFGGEYNIRDVPHAMRLTGSGTFLHGNYWAKPEVFGTQNVSHGCIGLRDVQGGGRDTPAAWFYNGSLIGDVVEVVNSAGRPVTADNGLGGWNMSWQDWRAGSALRELD</sequence>
<dbReference type="Gene3D" id="2.60.40.3780">
    <property type="match status" value="1"/>
</dbReference>
<dbReference type="PANTHER" id="PTHR30582:SF2">
    <property type="entry name" value="L,D-TRANSPEPTIDASE YCIB-RELATED"/>
    <property type="match status" value="1"/>
</dbReference>
<gene>
    <name evidence="10" type="ORF">AB0L16_24190</name>
</gene>
<organism evidence="10 11">
    <name type="scientific">Streptomyces orinoci</name>
    <name type="common">Streptoverticillium orinoci</name>
    <dbReference type="NCBI Taxonomy" id="67339"/>
    <lineage>
        <taxon>Bacteria</taxon>
        <taxon>Bacillati</taxon>
        <taxon>Actinomycetota</taxon>
        <taxon>Actinomycetes</taxon>
        <taxon>Kitasatosporales</taxon>
        <taxon>Streptomycetaceae</taxon>
        <taxon>Streptomyces</taxon>
    </lineage>
</organism>
<dbReference type="CDD" id="cd16913">
    <property type="entry name" value="YkuD_like"/>
    <property type="match status" value="1"/>
</dbReference>
<dbReference type="EMBL" id="JBFAUK010000021">
    <property type="protein sequence ID" value="MEV5509497.1"/>
    <property type="molecule type" value="Genomic_DNA"/>
</dbReference>